<dbReference type="PANTHER" id="PTHR23354:SF62">
    <property type="entry name" value="MUSTARD, ISOFORM V"/>
    <property type="match status" value="1"/>
</dbReference>
<comment type="similarity">
    <text evidence="2">Belongs to the OXR1 family.</text>
</comment>
<evidence type="ECO:0000313" key="7">
    <source>
        <dbReference type="Proteomes" id="UP000694388"/>
    </source>
</evidence>
<dbReference type="AlphaFoldDB" id="A0A8C4NCM2"/>
<dbReference type="GO" id="GO:0006979">
    <property type="term" value="P:response to oxidative stress"/>
    <property type="evidence" value="ECO:0007669"/>
    <property type="project" value="TreeGrafter"/>
</dbReference>
<name>A0A8C4NCM2_EPTBU</name>
<dbReference type="Proteomes" id="UP000694388">
    <property type="component" value="Unplaced"/>
</dbReference>
<dbReference type="OMA" id="MPPRTQG"/>
<protein>
    <recommendedName>
        <fullName evidence="4">Oxidation resistance protein 1</fullName>
    </recommendedName>
</protein>
<reference evidence="6" key="1">
    <citation type="submission" date="2025-08" db="UniProtKB">
        <authorList>
            <consortium name="Ensembl"/>
        </authorList>
    </citation>
    <scope>IDENTIFICATION</scope>
</reference>
<dbReference type="PANTHER" id="PTHR23354">
    <property type="entry name" value="NUCLEOLAR PROTEIN 7/ESTROGEN RECEPTOR COACTIVATOR-RELATED"/>
    <property type="match status" value="1"/>
</dbReference>
<evidence type="ECO:0000313" key="6">
    <source>
        <dbReference type="Ensembl" id="ENSEBUP00000005752.1"/>
    </source>
</evidence>
<dbReference type="Ensembl" id="ENSEBUT00000006195.1">
    <property type="protein sequence ID" value="ENSEBUP00000005752.1"/>
    <property type="gene ID" value="ENSEBUG00000003882.1"/>
</dbReference>
<keyword evidence="3" id="KW-0496">Mitochondrion</keyword>
<evidence type="ECO:0000256" key="1">
    <source>
        <dbReference type="ARBA" id="ARBA00004173"/>
    </source>
</evidence>
<dbReference type="PROSITE" id="PS51886">
    <property type="entry name" value="TLDC"/>
    <property type="match status" value="1"/>
</dbReference>
<dbReference type="GeneTree" id="ENSGT00940000155141"/>
<proteinExistence type="inferred from homology"/>
<dbReference type="GO" id="GO:0005739">
    <property type="term" value="C:mitochondrion"/>
    <property type="evidence" value="ECO:0007669"/>
    <property type="project" value="UniProtKB-SubCell"/>
</dbReference>
<keyword evidence="7" id="KW-1185">Reference proteome</keyword>
<evidence type="ECO:0000256" key="3">
    <source>
        <dbReference type="ARBA" id="ARBA00023128"/>
    </source>
</evidence>
<evidence type="ECO:0000256" key="4">
    <source>
        <dbReference type="ARBA" id="ARBA00040604"/>
    </source>
</evidence>
<dbReference type="SMART" id="SM00584">
    <property type="entry name" value="TLDc"/>
    <property type="match status" value="1"/>
</dbReference>
<dbReference type="GO" id="GO:0005634">
    <property type="term" value="C:nucleus"/>
    <property type="evidence" value="ECO:0007669"/>
    <property type="project" value="TreeGrafter"/>
</dbReference>
<sequence>IGHAWHLAYSPEHHGSSLSTLYRNLSDLEGPGVLIRRFVPRQVFGAFVSHPFHFSDHFYGTGETFLFTFTPEFQVYPWTGENTFYIWGSKDAIAVGGGGGVFGLWLDSDLYHGASNRCVTFNNDPLSGHKDFLVLDLEFWNIQ</sequence>
<evidence type="ECO:0000256" key="2">
    <source>
        <dbReference type="ARBA" id="ARBA00009540"/>
    </source>
</evidence>
<reference evidence="6" key="2">
    <citation type="submission" date="2025-09" db="UniProtKB">
        <authorList>
            <consortium name="Ensembl"/>
        </authorList>
    </citation>
    <scope>IDENTIFICATION</scope>
</reference>
<dbReference type="InterPro" id="IPR006571">
    <property type="entry name" value="TLDc_dom"/>
</dbReference>
<comment type="subcellular location">
    <subcellularLocation>
        <location evidence="1">Mitochondrion</location>
    </subcellularLocation>
</comment>
<dbReference type="Pfam" id="PF07534">
    <property type="entry name" value="TLD"/>
    <property type="match status" value="1"/>
</dbReference>
<organism evidence="6 7">
    <name type="scientific">Eptatretus burgeri</name>
    <name type="common">Inshore hagfish</name>
    <dbReference type="NCBI Taxonomy" id="7764"/>
    <lineage>
        <taxon>Eukaryota</taxon>
        <taxon>Metazoa</taxon>
        <taxon>Chordata</taxon>
        <taxon>Craniata</taxon>
        <taxon>Vertebrata</taxon>
        <taxon>Cyclostomata</taxon>
        <taxon>Myxini</taxon>
        <taxon>Myxiniformes</taxon>
        <taxon>Myxinidae</taxon>
        <taxon>Eptatretinae</taxon>
        <taxon>Eptatretus</taxon>
    </lineage>
</organism>
<accession>A0A8C4NCM2</accession>
<feature type="domain" description="TLDc" evidence="5">
    <location>
        <begin position="1"/>
        <end position="143"/>
    </location>
</feature>
<evidence type="ECO:0000259" key="5">
    <source>
        <dbReference type="PROSITE" id="PS51886"/>
    </source>
</evidence>